<dbReference type="Pfam" id="PF03448">
    <property type="entry name" value="MgtE_N"/>
    <property type="match status" value="1"/>
</dbReference>
<dbReference type="SUPFAM" id="SSF161093">
    <property type="entry name" value="MgtE membrane domain-like"/>
    <property type="match status" value="1"/>
</dbReference>
<feature type="transmembrane region" description="Helical" evidence="9">
    <location>
        <begin position="320"/>
        <end position="341"/>
    </location>
</feature>
<feature type="transmembrane region" description="Helical" evidence="9">
    <location>
        <begin position="362"/>
        <end position="383"/>
    </location>
</feature>
<evidence type="ECO:0000256" key="5">
    <source>
        <dbReference type="ARBA" id="ARBA00022842"/>
    </source>
</evidence>
<keyword evidence="8" id="KW-0129">CBS domain</keyword>
<dbReference type="InterPro" id="IPR000644">
    <property type="entry name" value="CBS_dom"/>
</dbReference>
<evidence type="ECO:0000256" key="8">
    <source>
        <dbReference type="PROSITE-ProRule" id="PRU00703"/>
    </source>
</evidence>
<dbReference type="Gene3D" id="1.10.357.20">
    <property type="entry name" value="SLC41 divalent cation transporters, integral membrane domain"/>
    <property type="match status" value="1"/>
</dbReference>
<dbReference type="GO" id="GO:0046872">
    <property type="term" value="F:metal ion binding"/>
    <property type="evidence" value="ECO:0007669"/>
    <property type="project" value="UniProtKB-KW"/>
</dbReference>
<evidence type="ECO:0000256" key="2">
    <source>
        <dbReference type="ARBA" id="ARBA00009749"/>
    </source>
</evidence>
<evidence type="ECO:0000313" key="11">
    <source>
        <dbReference type="EMBL" id="OES46216.1"/>
    </source>
</evidence>
<protein>
    <recommendedName>
        <fullName evidence="9">Magnesium transporter MgtE</fullName>
    </recommendedName>
</protein>
<keyword evidence="12" id="KW-1185">Reference proteome</keyword>
<dbReference type="NCBIfam" id="TIGR00400">
    <property type="entry name" value="mgtE"/>
    <property type="match status" value="1"/>
</dbReference>
<evidence type="ECO:0000313" key="12">
    <source>
        <dbReference type="Proteomes" id="UP000095658"/>
    </source>
</evidence>
<feature type="domain" description="CBS" evidence="10">
    <location>
        <begin position="142"/>
        <end position="205"/>
    </location>
</feature>
<keyword evidence="9" id="KW-0479">Metal-binding</keyword>
<organism evidence="11 12">
    <name type="scientific">Domibacillus iocasae</name>
    <dbReference type="NCBI Taxonomy" id="1714016"/>
    <lineage>
        <taxon>Bacteria</taxon>
        <taxon>Bacillati</taxon>
        <taxon>Bacillota</taxon>
        <taxon>Bacilli</taxon>
        <taxon>Bacillales</taxon>
        <taxon>Bacillaceae</taxon>
        <taxon>Domibacillus</taxon>
    </lineage>
</organism>
<feature type="transmembrane region" description="Helical" evidence="9">
    <location>
        <begin position="428"/>
        <end position="450"/>
    </location>
</feature>
<comment type="function">
    <text evidence="9">Acts as a magnesium transporter.</text>
</comment>
<evidence type="ECO:0000256" key="3">
    <source>
        <dbReference type="ARBA" id="ARBA00022448"/>
    </source>
</evidence>
<dbReference type="Pfam" id="PF01769">
    <property type="entry name" value="MgtE"/>
    <property type="match status" value="1"/>
</dbReference>
<dbReference type="PANTHER" id="PTHR43773">
    <property type="entry name" value="MAGNESIUM TRANSPORTER MGTE"/>
    <property type="match status" value="1"/>
</dbReference>
<dbReference type="InterPro" id="IPR036739">
    <property type="entry name" value="SLC41_membr_dom_sf"/>
</dbReference>
<gene>
    <name evidence="11" type="ORF">BA724_15315</name>
</gene>
<sequence>MPVISNLTEDQLTLLVIKHLKEGKKTDLQQLVEELHPYDMAAIYQHLPEKHQTRFLLHLTIPILTDMIQELDSDEQMTVLKKVGKERSRKVLDDMDNDDLASLLDDMSPENIKQFLSGMKKEESTIIENMMSYPPETAGRLMTNRFVWIKHSYTVREAVEKLKSFAEFAETINYLYVIDDEKKLVGVVSYRDMLLADTHEKIADIMYGRVISVDVYTDQEEIARLIERYDFLAIPVVDDTDVLIGIVTFDDIIDVVIQEANEDIEKLSASGKSIDFDTKAGVAAFRRLPWLVLLLFIGLVSGSIISGFEDTLHQVVALTYFMPMISGMTGNTGTQSLAVVVRGLASRDIDMRTVLALVMREFGVGLIIGAVCGILIFFIAFFWQGSAILGFVVGSSLLLTLIIGTLAGTIIPLVLYKLNVDPAVASGPLITTINDIFSLITYFTIASWFLTQLL</sequence>
<dbReference type="Gene3D" id="3.10.580.10">
    <property type="entry name" value="CBS-domain"/>
    <property type="match status" value="1"/>
</dbReference>
<feature type="transmembrane region" description="Helical" evidence="9">
    <location>
        <begin position="389"/>
        <end position="416"/>
    </location>
</feature>
<dbReference type="Proteomes" id="UP000095658">
    <property type="component" value="Unassembled WGS sequence"/>
</dbReference>
<keyword evidence="4 9" id="KW-0812">Transmembrane</keyword>
<evidence type="ECO:0000256" key="1">
    <source>
        <dbReference type="ARBA" id="ARBA00004141"/>
    </source>
</evidence>
<dbReference type="SUPFAM" id="SSF158791">
    <property type="entry name" value="MgtE N-terminal domain-like"/>
    <property type="match status" value="1"/>
</dbReference>
<dbReference type="GO" id="GO:0005886">
    <property type="term" value="C:plasma membrane"/>
    <property type="evidence" value="ECO:0007669"/>
    <property type="project" value="UniProtKB-SubCell"/>
</dbReference>
<comment type="subunit">
    <text evidence="9">Homodimer.</text>
</comment>
<name>A0A1E7DT11_9BACI</name>
<dbReference type="AlphaFoldDB" id="A0A1E7DT11"/>
<evidence type="ECO:0000256" key="6">
    <source>
        <dbReference type="ARBA" id="ARBA00022989"/>
    </source>
</evidence>
<keyword evidence="3 9" id="KW-0813">Transport</keyword>
<dbReference type="PROSITE" id="PS51371">
    <property type="entry name" value="CBS"/>
    <property type="match status" value="2"/>
</dbReference>
<keyword evidence="6 9" id="KW-1133">Transmembrane helix</keyword>
<keyword evidence="9" id="KW-1003">Cell membrane</keyword>
<evidence type="ECO:0000256" key="7">
    <source>
        <dbReference type="ARBA" id="ARBA00023136"/>
    </source>
</evidence>
<feature type="transmembrane region" description="Helical" evidence="9">
    <location>
        <begin position="288"/>
        <end position="308"/>
    </location>
</feature>
<dbReference type="InterPro" id="IPR006669">
    <property type="entry name" value="MgtE_transporter"/>
</dbReference>
<dbReference type="InterPro" id="IPR046342">
    <property type="entry name" value="CBS_dom_sf"/>
</dbReference>
<keyword evidence="7 9" id="KW-0472">Membrane</keyword>
<dbReference type="Gene3D" id="1.25.60.10">
    <property type="entry name" value="MgtE N-terminal domain-like"/>
    <property type="match status" value="1"/>
</dbReference>
<evidence type="ECO:0000256" key="4">
    <source>
        <dbReference type="ARBA" id="ARBA00022692"/>
    </source>
</evidence>
<dbReference type="InterPro" id="IPR038076">
    <property type="entry name" value="MgtE_N_sf"/>
</dbReference>
<dbReference type="SMART" id="SM00116">
    <property type="entry name" value="CBS"/>
    <property type="match status" value="2"/>
</dbReference>
<reference evidence="11 12" key="1">
    <citation type="submission" date="2016-06" db="EMBL/GenBank/DDBJ databases">
        <title>Domibacillus iocasae genome sequencing.</title>
        <authorList>
            <person name="Verma A."/>
            <person name="Pal Y."/>
            <person name="Ojha A.K."/>
            <person name="Krishnamurthi S."/>
        </authorList>
    </citation>
    <scope>NUCLEOTIDE SEQUENCE [LARGE SCALE GENOMIC DNA]</scope>
    <source>
        <strain evidence="11 12">DSM 29979</strain>
    </source>
</reference>
<comment type="caution">
    <text evidence="11">The sequence shown here is derived from an EMBL/GenBank/DDBJ whole genome shotgun (WGS) entry which is preliminary data.</text>
</comment>
<feature type="domain" description="CBS" evidence="10">
    <location>
        <begin position="206"/>
        <end position="264"/>
    </location>
</feature>
<comment type="similarity">
    <text evidence="2 9">Belongs to the SLC41A transporter family.</text>
</comment>
<dbReference type="EMBL" id="MAMP01000004">
    <property type="protein sequence ID" value="OES46216.1"/>
    <property type="molecule type" value="Genomic_DNA"/>
</dbReference>
<dbReference type="CDD" id="cd04606">
    <property type="entry name" value="CBS_pair_Mg_transporter"/>
    <property type="match status" value="1"/>
</dbReference>
<evidence type="ECO:0000256" key="9">
    <source>
        <dbReference type="RuleBase" id="RU362011"/>
    </source>
</evidence>
<keyword evidence="5 9" id="KW-0460">Magnesium</keyword>
<dbReference type="InterPro" id="IPR006668">
    <property type="entry name" value="Mg_transptr_MgtE_intracell_dom"/>
</dbReference>
<dbReference type="PANTHER" id="PTHR43773:SF1">
    <property type="entry name" value="MAGNESIUM TRANSPORTER MGTE"/>
    <property type="match status" value="1"/>
</dbReference>
<evidence type="ECO:0000259" key="10">
    <source>
        <dbReference type="PROSITE" id="PS51371"/>
    </source>
</evidence>
<dbReference type="STRING" id="1714016.BA724_15315"/>
<dbReference type="InterPro" id="IPR006667">
    <property type="entry name" value="SLC41_membr_dom"/>
</dbReference>
<dbReference type="SMART" id="SM00924">
    <property type="entry name" value="MgtE_N"/>
    <property type="match status" value="1"/>
</dbReference>
<dbReference type="Pfam" id="PF00571">
    <property type="entry name" value="CBS"/>
    <property type="match status" value="2"/>
</dbReference>
<accession>A0A1E7DT11</accession>
<dbReference type="GO" id="GO:0015095">
    <property type="term" value="F:magnesium ion transmembrane transporter activity"/>
    <property type="evidence" value="ECO:0007669"/>
    <property type="project" value="UniProtKB-UniRule"/>
</dbReference>
<dbReference type="SUPFAM" id="SSF54631">
    <property type="entry name" value="CBS-domain pair"/>
    <property type="match status" value="1"/>
</dbReference>
<comment type="subcellular location">
    <subcellularLocation>
        <location evidence="9">Cell membrane</location>
        <topology evidence="9">Multi-pass membrane protein</topology>
    </subcellularLocation>
    <subcellularLocation>
        <location evidence="1">Membrane</location>
        <topology evidence="1">Multi-pass membrane protein</topology>
    </subcellularLocation>
</comment>
<proteinExistence type="inferred from homology"/>